<accession>A0A6N6MZQ1</accession>
<dbReference type="Proteomes" id="UP000438699">
    <property type="component" value="Unassembled WGS sequence"/>
</dbReference>
<sequence>MFDKLGAVTPLQWGLAALVVLLFFAFSARCILDAWNRDFGSSGEKAAWIQVIIFIPILGALAYLLIGKNRGEQS</sequence>
<name>A0A6N6MZQ1_9BACT</name>
<keyword evidence="5 6" id="KW-0472">Membrane</keyword>
<organism evidence="8 9">
    <name type="scientific">Pseudodesulfovibrio senegalensis</name>
    <dbReference type="NCBI Taxonomy" id="1721087"/>
    <lineage>
        <taxon>Bacteria</taxon>
        <taxon>Pseudomonadati</taxon>
        <taxon>Thermodesulfobacteriota</taxon>
        <taxon>Desulfovibrionia</taxon>
        <taxon>Desulfovibrionales</taxon>
        <taxon>Desulfovibrionaceae</taxon>
    </lineage>
</organism>
<keyword evidence="3 6" id="KW-0812">Transmembrane</keyword>
<dbReference type="InterPro" id="IPR027379">
    <property type="entry name" value="CLS_N"/>
</dbReference>
<comment type="subcellular location">
    <subcellularLocation>
        <location evidence="1">Cell membrane</location>
        <topology evidence="1">Multi-pass membrane protein</topology>
    </subcellularLocation>
</comment>
<gene>
    <name evidence="8" type="ORF">F8A88_11815</name>
</gene>
<keyword evidence="2" id="KW-1003">Cell membrane</keyword>
<evidence type="ECO:0000259" key="7">
    <source>
        <dbReference type="Pfam" id="PF13396"/>
    </source>
</evidence>
<evidence type="ECO:0000256" key="6">
    <source>
        <dbReference type="SAM" id="Phobius"/>
    </source>
</evidence>
<feature type="domain" description="Cardiolipin synthase N-terminal" evidence="7">
    <location>
        <begin position="29"/>
        <end position="67"/>
    </location>
</feature>
<dbReference type="Pfam" id="PF13396">
    <property type="entry name" value="PLDc_N"/>
    <property type="match status" value="1"/>
</dbReference>
<evidence type="ECO:0000256" key="1">
    <source>
        <dbReference type="ARBA" id="ARBA00004651"/>
    </source>
</evidence>
<evidence type="ECO:0000256" key="5">
    <source>
        <dbReference type="ARBA" id="ARBA00023136"/>
    </source>
</evidence>
<dbReference type="OrthoDB" id="5348497at2"/>
<feature type="transmembrane region" description="Helical" evidence="6">
    <location>
        <begin position="46"/>
        <end position="66"/>
    </location>
</feature>
<dbReference type="EMBL" id="WAIE01000005">
    <property type="protein sequence ID" value="KAB1441113.1"/>
    <property type="molecule type" value="Genomic_DNA"/>
</dbReference>
<dbReference type="RefSeq" id="WP_151151368.1">
    <property type="nucleotide sequence ID" value="NZ_WAIE01000005.1"/>
</dbReference>
<protein>
    <submittedName>
        <fullName evidence="8">Phospholipase</fullName>
    </submittedName>
</protein>
<dbReference type="AlphaFoldDB" id="A0A6N6MZQ1"/>
<evidence type="ECO:0000256" key="2">
    <source>
        <dbReference type="ARBA" id="ARBA00022475"/>
    </source>
</evidence>
<proteinExistence type="predicted"/>
<evidence type="ECO:0000256" key="4">
    <source>
        <dbReference type="ARBA" id="ARBA00022989"/>
    </source>
</evidence>
<evidence type="ECO:0000313" key="8">
    <source>
        <dbReference type="EMBL" id="KAB1441113.1"/>
    </source>
</evidence>
<evidence type="ECO:0000313" key="9">
    <source>
        <dbReference type="Proteomes" id="UP000438699"/>
    </source>
</evidence>
<dbReference type="GO" id="GO:0005886">
    <property type="term" value="C:plasma membrane"/>
    <property type="evidence" value="ECO:0007669"/>
    <property type="project" value="UniProtKB-SubCell"/>
</dbReference>
<keyword evidence="9" id="KW-1185">Reference proteome</keyword>
<comment type="caution">
    <text evidence="8">The sequence shown here is derived from an EMBL/GenBank/DDBJ whole genome shotgun (WGS) entry which is preliminary data.</text>
</comment>
<evidence type="ECO:0000256" key="3">
    <source>
        <dbReference type="ARBA" id="ARBA00022692"/>
    </source>
</evidence>
<reference evidence="8 9" key="1">
    <citation type="journal article" date="2017" name="Int. J. Syst. Evol. Microbiol.">
        <title>Desulfovibrio senegalensis sp. nov., a mesophilic sulfate reducer isolated from marine sediment.</title>
        <authorList>
            <person name="Thioye A."/>
            <person name="Gam Z.B.A."/>
            <person name="Mbengue M."/>
            <person name="Cayol J.L."/>
            <person name="Joseph-Bartoli M."/>
            <person name="Toure-Kane C."/>
            <person name="Labat M."/>
        </authorList>
    </citation>
    <scope>NUCLEOTIDE SEQUENCE [LARGE SCALE GENOMIC DNA]</scope>
    <source>
        <strain evidence="8 9">DSM 101509</strain>
    </source>
</reference>
<keyword evidence="4 6" id="KW-1133">Transmembrane helix</keyword>